<dbReference type="AlphaFoldDB" id="A0A2I1HS60"/>
<dbReference type="EMBL" id="LLXI01005725">
    <property type="protein sequence ID" value="PKY61697.1"/>
    <property type="molecule type" value="Genomic_DNA"/>
</dbReference>
<sequence length="273" mass="32785">MKLKVKISKEELKSIEEDLENGIEIEFYDGNNMRMEKWVIACEIVTKELFEEEEIELNETIIEESNNNPENKNSDSNLESDTEKDENNESSDKMDDDDIVINENNENKDGSDNDDMVIKNNKVQKLIGELNNEKEIMEDHNMDENTSKLSLRQLYIRMQIHKGKVKEDYYDIEKKFKERLEEGLCKYSRRSNKNEKDVREKLYDEMLGHKRKGRERDNLKESTRNAVKIYELFREIGKDRMMKTVWKYRTIERCNKHDIIEVIEYFKNVDNQR</sequence>
<dbReference type="VEuPathDB" id="FungiDB:RhiirFUN_017111"/>
<protein>
    <submittedName>
        <fullName evidence="2">Uncharacterized protein</fullName>
    </submittedName>
</protein>
<dbReference type="VEuPathDB" id="FungiDB:RhiirA1_461147"/>
<feature type="region of interest" description="Disordered" evidence="1">
    <location>
        <begin position="61"/>
        <end position="119"/>
    </location>
</feature>
<accession>A0A2I1HS60</accession>
<dbReference type="Proteomes" id="UP000234323">
    <property type="component" value="Unassembled WGS sequence"/>
</dbReference>
<proteinExistence type="predicted"/>
<gene>
    <name evidence="2" type="ORF">RhiirA4_487020</name>
</gene>
<name>A0A2I1HS60_9GLOM</name>
<reference evidence="2 3" key="1">
    <citation type="submission" date="2015-10" db="EMBL/GenBank/DDBJ databases">
        <title>Genome analyses suggest a sexual origin of heterokaryosis in a supposedly ancient asexual fungus.</title>
        <authorList>
            <person name="Ropars J."/>
            <person name="Sedzielewska K."/>
            <person name="Noel J."/>
            <person name="Charron P."/>
            <person name="Farinelli L."/>
            <person name="Marton T."/>
            <person name="Kruger M."/>
            <person name="Pelin A."/>
            <person name="Brachmann A."/>
            <person name="Corradi N."/>
        </authorList>
    </citation>
    <scope>NUCLEOTIDE SEQUENCE [LARGE SCALE GENOMIC DNA]</scope>
    <source>
        <strain evidence="2 3">A4</strain>
    </source>
</reference>
<feature type="compositionally biased region" description="Low complexity" evidence="1">
    <location>
        <begin position="61"/>
        <end position="77"/>
    </location>
</feature>
<evidence type="ECO:0000313" key="3">
    <source>
        <dbReference type="Proteomes" id="UP000234323"/>
    </source>
</evidence>
<dbReference type="VEuPathDB" id="FungiDB:FUN_013970"/>
<keyword evidence="3" id="KW-1185">Reference proteome</keyword>
<organism evidence="2 3">
    <name type="scientific">Rhizophagus irregularis</name>
    <dbReference type="NCBI Taxonomy" id="588596"/>
    <lineage>
        <taxon>Eukaryota</taxon>
        <taxon>Fungi</taxon>
        <taxon>Fungi incertae sedis</taxon>
        <taxon>Mucoromycota</taxon>
        <taxon>Glomeromycotina</taxon>
        <taxon>Glomeromycetes</taxon>
        <taxon>Glomerales</taxon>
        <taxon>Glomeraceae</taxon>
        <taxon>Rhizophagus</taxon>
    </lineage>
</organism>
<comment type="caution">
    <text evidence="2">The sequence shown here is derived from an EMBL/GenBank/DDBJ whole genome shotgun (WGS) entry which is preliminary data.</text>
</comment>
<evidence type="ECO:0000256" key="1">
    <source>
        <dbReference type="SAM" id="MobiDB-lite"/>
    </source>
</evidence>
<evidence type="ECO:0000313" key="2">
    <source>
        <dbReference type="EMBL" id="PKY61697.1"/>
    </source>
</evidence>